<proteinExistence type="predicted"/>
<dbReference type="Proteomes" id="UP000013084">
    <property type="component" value="Unassembled WGS sequence"/>
</dbReference>
<name>N9RJK7_9GAMM</name>
<organism evidence="2 3">
    <name type="scientific">Acinetobacter higginsii</name>
    <dbReference type="NCBI Taxonomy" id="70347"/>
    <lineage>
        <taxon>Bacteria</taxon>
        <taxon>Pseudomonadati</taxon>
        <taxon>Pseudomonadota</taxon>
        <taxon>Gammaproteobacteria</taxon>
        <taxon>Moraxellales</taxon>
        <taxon>Moraxellaceae</taxon>
        <taxon>Acinetobacter</taxon>
    </lineage>
</organism>
<dbReference type="Gene3D" id="1.20.120.1060">
    <property type="match status" value="1"/>
</dbReference>
<evidence type="ECO:0000259" key="1">
    <source>
        <dbReference type="Pfam" id="PF18867"/>
    </source>
</evidence>
<accession>N9RJK7</accession>
<dbReference type="EMBL" id="APRN01000036">
    <property type="protein sequence ID" value="ENX58139.1"/>
    <property type="molecule type" value="Genomic_DNA"/>
</dbReference>
<dbReference type="InterPro" id="IPR041323">
    <property type="entry name" value="HEPN-like_int"/>
</dbReference>
<dbReference type="Pfam" id="PF18867">
    <property type="entry name" value="HEPN-like_int"/>
    <property type="match status" value="1"/>
</dbReference>
<sequence length="213" mass="24342">MKESTISKEEHEKLSQLYFFLQDISLELQADSAIFNIVEQTYDNKEFVMFEDNVSAKGIPLIHVGLGAFNKNVLPILAKVAFQNIILCICRAYEAVNNTNSGKILNKYCPKSLRILHKQLNDSYDNVVGFRNSYVAHPLDGETKNFVPVDQLVAQSKKIIGVSEDKKISIGDFLNYVKKLHFMNETDPNHSFTWAIRNMHDELKENGVTPKRF</sequence>
<feature type="domain" description="HEPN-like integron" evidence="1">
    <location>
        <begin position="13"/>
        <end position="163"/>
    </location>
</feature>
<dbReference type="RefSeq" id="WP_005203835.1">
    <property type="nucleotide sequence ID" value="NZ_KB850072.1"/>
</dbReference>
<evidence type="ECO:0000313" key="3">
    <source>
        <dbReference type="Proteomes" id="UP000013084"/>
    </source>
</evidence>
<gene>
    <name evidence="2" type="ORF">F902_02539</name>
</gene>
<comment type="caution">
    <text evidence="2">The sequence shown here is derived from an EMBL/GenBank/DDBJ whole genome shotgun (WGS) entry which is preliminary data.</text>
</comment>
<protein>
    <recommendedName>
        <fullName evidence="1">HEPN-like integron domain-containing protein</fullName>
    </recommendedName>
</protein>
<keyword evidence="3" id="KW-1185">Reference proteome</keyword>
<dbReference type="AlphaFoldDB" id="N9RJK7"/>
<evidence type="ECO:0000313" key="2">
    <source>
        <dbReference type="EMBL" id="ENX58139.1"/>
    </source>
</evidence>
<dbReference type="PATRIC" id="fig|1217700.3.peg.2463"/>
<dbReference type="OrthoDB" id="9991378at2"/>
<dbReference type="HOGENOM" id="CLU_1292143_0_0_6"/>
<reference evidence="2 3" key="1">
    <citation type="submission" date="2013-02" db="EMBL/GenBank/DDBJ databases">
        <title>The Genome Sequence of Acinetobacter sp. CIP 70.18.</title>
        <authorList>
            <consortium name="The Broad Institute Genome Sequencing Platform"/>
            <consortium name="The Broad Institute Genome Sequencing Center for Infectious Disease"/>
            <person name="Cerqueira G."/>
            <person name="Feldgarden M."/>
            <person name="Courvalin P."/>
            <person name="Perichon B."/>
            <person name="Grillot-Courvalin C."/>
            <person name="Clermont D."/>
            <person name="Rocha E."/>
            <person name="Yoon E.-J."/>
            <person name="Nemec A."/>
            <person name="Walker B."/>
            <person name="Young S.K."/>
            <person name="Zeng Q."/>
            <person name="Gargeya S."/>
            <person name="Fitzgerald M."/>
            <person name="Haas B."/>
            <person name="Abouelleil A."/>
            <person name="Alvarado L."/>
            <person name="Arachchi H.M."/>
            <person name="Berlin A.M."/>
            <person name="Chapman S.B."/>
            <person name="Dewar J."/>
            <person name="Goldberg J."/>
            <person name="Griggs A."/>
            <person name="Gujja S."/>
            <person name="Hansen M."/>
            <person name="Howarth C."/>
            <person name="Imamovic A."/>
            <person name="Larimer J."/>
            <person name="McCowan C."/>
            <person name="Murphy C."/>
            <person name="Neiman D."/>
            <person name="Pearson M."/>
            <person name="Priest M."/>
            <person name="Roberts A."/>
            <person name="Saif S."/>
            <person name="Shea T."/>
            <person name="Sisk P."/>
            <person name="Sykes S."/>
            <person name="Wortman J."/>
            <person name="Nusbaum C."/>
            <person name="Birren B."/>
        </authorList>
    </citation>
    <scope>NUCLEOTIDE SEQUENCE [LARGE SCALE GENOMIC DNA]</scope>
    <source>
        <strain evidence="2 3">CIP 70.18</strain>
    </source>
</reference>